<dbReference type="InterPro" id="IPR038488">
    <property type="entry name" value="Integrase_DNA-bd_sf"/>
</dbReference>
<gene>
    <name evidence="1" type="ORF">PDMSB3_0213</name>
</gene>
<keyword evidence="2" id="KW-1185">Reference proteome</keyword>
<evidence type="ECO:0000313" key="1">
    <source>
        <dbReference type="EMBL" id="VVD26675.1"/>
    </source>
</evidence>
<organism evidence="1 2">
    <name type="scientific">Paraburkholderia dioscoreae</name>
    <dbReference type="NCBI Taxonomy" id="2604047"/>
    <lineage>
        <taxon>Bacteria</taxon>
        <taxon>Pseudomonadati</taxon>
        <taxon>Pseudomonadota</taxon>
        <taxon>Betaproteobacteria</taxon>
        <taxon>Burkholderiales</taxon>
        <taxon>Burkholderiaceae</taxon>
        <taxon>Paraburkholderia</taxon>
    </lineage>
</organism>
<sequence length="58" mass="6546">MPLTDVEVRSARPREKAYRLTDGSGMYLESLRQAESTGGSNTDLQARKSGWRWASIQM</sequence>
<accession>A0A5Q4Z5M4</accession>
<name>A0A5Q4Z5M4_9BURK</name>
<evidence type="ECO:0000313" key="2">
    <source>
        <dbReference type="Proteomes" id="UP000325811"/>
    </source>
</evidence>
<dbReference type="Gene3D" id="3.30.160.390">
    <property type="entry name" value="Integrase, DNA-binding domain"/>
    <property type="match status" value="1"/>
</dbReference>
<reference evidence="1 2" key="1">
    <citation type="submission" date="2019-08" db="EMBL/GenBank/DDBJ databases">
        <authorList>
            <person name="Herpell B J."/>
        </authorList>
    </citation>
    <scope>NUCLEOTIDE SEQUENCE [LARGE SCALE GENOMIC DNA]</scope>
    <source>
        <strain evidence="2">Msb3</strain>
    </source>
</reference>
<proteinExistence type="predicted"/>
<dbReference type="EMBL" id="LR699553">
    <property type="protein sequence ID" value="VVD26675.1"/>
    <property type="molecule type" value="Genomic_DNA"/>
</dbReference>
<dbReference type="KEGG" id="pdio:PDMSB3_0213"/>
<dbReference type="AlphaFoldDB" id="A0A5Q4Z5M4"/>
<evidence type="ECO:0008006" key="3">
    <source>
        <dbReference type="Google" id="ProtNLM"/>
    </source>
</evidence>
<dbReference type="Proteomes" id="UP000325811">
    <property type="component" value="Chromosome I"/>
</dbReference>
<protein>
    <recommendedName>
        <fullName evidence="3">Integrase</fullName>
    </recommendedName>
</protein>